<accession>F2LVC0</accession>
<dbReference type="HOGENOM" id="CLU_124456_2_0_7"/>
<reference evidence="2 3" key="1">
    <citation type="journal article" date="2011" name="Stand. Genomic Sci.">
        <title>Complete genome sequence of the thermophilic sulfur-reducer Hippea maritima type strain (MH(2)).</title>
        <authorList>
            <person name="Huntemann M."/>
            <person name="Lu M."/>
            <person name="Nolan M."/>
            <person name="Lapidus A."/>
            <person name="Lucas S."/>
            <person name="Hammon N."/>
            <person name="Deshpande S."/>
            <person name="Cheng J.F."/>
            <person name="Tapia R."/>
            <person name="Han C."/>
            <person name="Goodwin L."/>
            <person name="Pitluck S."/>
            <person name="Liolios K."/>
            <person name="Pagani I."/>
            <person name="Ivanova N."/>
            <person name="Ovchinikova G."/>
            <person name="Pati A."/>
            <person name="Chen A."/>
            <person name="Palaniappan K."/>
            <person name="Land M."/>
            <person name="Hauser L."/>
            <person name="Jeffries C.D."/>
            <person name="Detter J.C."/>
            <person name="Brambilla E.M."/>
            <person name="Rohde M."/>
            <person name="Spring S."/>
            <person name="Goker M."/>
            <person name="Woyke T."/>
            <person name="Bristow J."/>
            <person name="Eisen J.A."/>
            <person name="Markowitz V."/>
            <person name="Hugenholtz P."/>
            <person name="Kyrpides N.C."/>
            <person name="Klenk H.P."/>
            <person name="Mavromatis K."/>
        </authorList>
    </citation>
    <scope>NUCLEOTIDE SEQUENCE [LARGE SCALE GENOMIC DNA]</scope>
    <source>
        <strain evidence="3">ATCC 700847 / DSM 10411 / MH2</strain>
    </source>
</reference>
<sequence>MKVFVDANIFIDIFNADRPMHRFSVATYEYLLKTRSEIFTSCDLITTIYYIESKRDKLQALLNIQNMIKTLKIIDFSNTVIEEVCELMLNYKNYKDFEDALQYVLAKKEKCDLIISNDNDFYSPDILTLSSKDFYEKYCKQ</sequence>
<reference evidence="3" key="2">
    <citation type="submission" date="2011-03" db="EMBL/GenBank/DDBJ databases">
        <title>The complete genome of Hippea maritima DSM 10411.</title>
        <authorList>
            <consortium name="US DOE Joint Genome Institute (JGI-PGF)"/>
            <person name="Lucas S."/>
            <person name="Copeland A."/>
            <person name="Lapidus A."/>
            <person name="Bruce D."/>
            <person name="Goodwin L."/>
            <person name="Pitluck S."/>
            <person name="Peters L."/>
            <person name="Kyrpides N."/>
            <person name="Mavromatis K."/>
            <person name="Pagani I."/>
            <person name="Ivanova N."/>
            <person name="Mikhailova N."/>
            <person name="Lu M."/>
            <person name="Detter J.C."/>
            <person name="Tapia R."/>
            <person name="Han C."/>
            <person name="Land M."/>
            <person name="Hauser L."/>
            <person name="Markowitz V."/>
            <person name="Cheng J.-F."/>
            <person name="Hugenholtz P."/>
            <person name="Woyke T."/>
            <person name="Wu D."/>
            <person name="Spring S."/>
            <person name="Schroeder M."/>
            <person name="Brambilla E."/>
            <person name="Klenk H.-P."/>
            <person name="Eisen J.A."/>
        </authorList>
    </citation>
    <scope>NUCLEOTIDE SEQUENCE [LARGE SCALE GENOMIC DNA]</scope>
    <source>
        <strain evidence="3">ATCC 700847 / DSM 10411 / MH2</strain>
    </source>
</reference>
<dbReference type="InterPro" id="IPR029060">
    <property type="entry name" value="PIN-like_dom_sf"/>
</dbReference>
<dbReference type="OrthoDB" id="3232645at2"/>
<dbReference type="SUPFAM" id="SSF88723">
    <property type="entry name" value="PIN domain-like"/>
    <property type="match status" value="1"/>
</dbReference>
<dbReference type="STRING" id="760142.Hipma_0734"/>
<evidence type="ECO:0000313" key="3">
    <source>
        <dbReference type="Proteomes" id="UP000008139"/>
    </source>
</evidence>
<dbReference type="AlphaFoldDB" id="F2LVC0"/>
<dbReference type="Gene3D" id="3.40.50.1010">
    <property type="entry name" value="5'-nuclease"/>
    <property type="match status" value="1"/>
</dbReference>
<organism evidence="2 3">
    <name type="scientific">Hippea maritima (strain ATCC 700847 / DSM 10411 / MH2)</name>
    <dbReference type="NCBI Taxonomy" id="760142"/>
    <lineage>
        <taxon>Bacteria</taxon>
        <taxon>Pseudomonadati</taxon>
        <taxon>Campylobacterota</taxon>
        <taxon>Desulfurellia</taxon>
        <taxon>Desulfurellales</taxon>
        <taxon>Hippeaceae</taxon>
        <taxon>Hippea</taxon>
    </lineage>
</organism>
<dbReference type="InterPro" id="IPR002716">
    <property type="entry name" value="PIN_dom"/>
</dbReference>
<dbReference type="KEGG" id="hmr:Hipma_0734"/>
<dbReference type="Proteomes" id="UP000008139">
    <property type="component" value="Chromosome"/>
</dbReference>
<evidence type="ECO:0000313" key="2">
    <source>
        <dbReference type="EMBL" id="AEA33704.1"/>
    </source>
</evidence>
<dbReference type="CDD" id="cd09854">
    <property type="entry name" value="PIN_VapC-like"/>
    <property type="match status" value="1"/>
</dbReference>
<name>F2LVC0_HIPMA</name>
<dbReference type="EMBL" id="CP002606">
    <property type="protein sequence ID" value="AEA33704.1"/>
    <property type="molecule type" value="Genomic_DNA"/>
</dbReference>
<feature type="domain" description="PIN" evidence="1">
    <location>
        <begin position="3"/>
        <end position="124"/>
    </location>
</feature>
<proteinExistence type="predicted"/>
<dbReference type="Pfam" id="PF01850">
    <property type="entry name" value="PIN"/>
    <property type="match status" value="1"/>
</dbReference>
<dbReference type="RefSeq" id="WP_013681745.1">
    <property type="nucleotide sequence ID" value="NC_015318.1"/>
</dbReference>
<dbReference type="InParanoid" id="F2LVC0"/>
<dbReference type="eggNOG" id="COG2402">
    <property type="taxonomic scope" value="Bacteria"/>
</dbReference>
<keyword evidence="3" id="KW-1185">Reference proteome</keyword>
<evidence type="ECO:0000259" key="1">
    <source>
        <dbReference type="Pfam" id="PF01850"/>
    </source>
</evidence>
<gene>
    <name evidence="2" type="ordered locus">Hipma_0734</name>
</gene>
<protein>
    <submittedName>
        <fullName evidence="2">PilT protein domain protein</fullName>
    </submittedName>
</protein>